<dbReference type="EMBL" id="CP050485">
    <property type="protein sequence ID" value="QOG29214.1"/>
    <property type="molecule type" value="Genomic_DNA"/>
</dbReference>
<dbReference type="Proteomes" id="UP000516696">
    <property type="component" value="Chromosome"/>
</dbReference>
<proteinExistence type="predicted"/>
<accession>A0AAE7MTA8</accession>
<dbReference type="AlphaFoldDB" id="A0AAE7MTA8"/>
<evidence type="ECO:0000313" key="1">
    <source>
        <dbReference type="EMBL" id="QOG29214.1"/>
    </source>
</evidence>
<name>A0AAE7MTA8_ENTGA</name>
<protein>
    <submittedName>
        <fullName evidence="1">Uncharacterized protein</fullName>
    </submittedName>
</protein>
<sequence>MERFHELKREVIAKLLSIQDGDALESCSDNMIEDITNKETFDQAFELMLQAKEIAEREV</sequence>
<reference evidence="1 2" key="1">
    <citation type="submission" date="2020-03" db="EMBL/GenBank/DDBJ databases">
        <title>Characterization of ganglioside-mimicking enterococci.</title>
        <authorList>
            <person name="Patry R.T."/>
            <person name="Nothaft H."/>
            <person name="Bridger R."/>
            <person name="Shajahan A."/>
            <person name="Huynh S."/>
            <person name="Sanchez S."/>
            <person name="Azadi P."/>
            <person name="Cooper K."/>
            <person name="Miller W.G."/>
            <person name="Parker C.T."/>
            <person name="Wells L."/>
            <person name="Szymanski C.M."/>
        </authorList>
    </citation>
    <scope>NUCLEOTIDE SEQUENCE [LARGE SCALE GENOMIC DNA]</scope>
    <source>
        <strain evidence="1 2">EGM181</strain>
    </source>
</reference>
<gene>
    <name evidence="1" type="ORF">EGM181_15050</name>
</gene>
<dbReference type="RefSeq" id="WP_016249866.1">
    <property type="nucleotide sequence ID" value="NZ_CP050485.1"/>
</dbReference>
<organism evidence="1 2">
    <name type="scientific">Enterococcus gallinarum</name>
    <dbReference type="NCBI Taxonomy" id="1353"/>
    <lineage>
        <taxon>Bacteria</taxon>
        <taxon>Bacillati</taxon>
        <taxon>Bacillota</taxon>
        <taxon>Bacilli</taxon>
        <taxon>Lactobacillales</taxon>
        <taxon>Enterococcaceae</taxon>
        <taxon>Enterococcus</taxon>
    </lineage>
</organism>
<evidence type="ECO:0000313" key="2">
    <source>
        <dbReference type="Proteomes" id="UP000516696"/>
    </source>
</evidence>